<comment type="function">
    <text evidence="7">Plays an important role in the de novo pathway of purine nucleotide biosynthesis. Catalyzes the first committed step in the biosynthesis of AMP from IMP.</text>
</comment>
<reference evidence="8 9" key="1">
    <citation type="journal article" date="2016" name="Nat. Commun.">
        <title>Thousands of microbial genomes shed light on interconnected biogeochemical processes in an aquifer system.</title>
        <authorList>
            <person name="Anantharaman K."/>
            <person name="Brown C.T."/>
            <person name="Hug L.A."/>
            <person name="Sharon I."/>
            <person name="Castelle C.J."/>
            <person name="Probst A.J."/>
            <person name="Thomas B.C."/>
            <person name="Singh A."/>
            <person name="Wilkins M.J."/>
            <person name="Karaoz U."/>
            <person name="Brodie E.L."/>
            <person name="Williams K.H."/>
            <person name="Hubbard S.S."/>
            <person name="Banfield J.F."/>
        </authorList>
    </citation>
    <scope>NUCLEOTIDE SEQUENCE [LARGE SCALE GENOMIC DNA]</scope>
</reference>
<evidence type="ECO:0000256" key="2">
    <source>
        <dbReference type="ARBA" id="ARBA00022723"/>
    </source>
</evidence>
<evidence type="ECO:0000256" key="3">
    <source>
        <dbReference type="ARBA" id="ARBA00022741"/>
    </source>
</evidence>
<feature type="binding site" description="in other chain" evidence="7">
    <location>
        <position position="256"/>
    </location>
    <ligand>
        <name>IMP</name>
        <dbReference type="ChEBI" id="CHEBI:58053"/>
        <note>ligand shared between dimeric partners</note>
    </ligand>
</feature>
<dbReference type="InterPro" id="IPR042109">
    <property type="entry name" value="Adenylosuccinate_synth_dom1"/>
</dbReference>
<dbReference type="InterPro" id="IPR027417">
    <property type="entry name" value="P-loop_NTPase"/>
</dbReference>
<dbReference type="EC" id="6.3.4.4" evidence="7"/>
<comment type="catalytic activity">
    <reaction evidence="7">
        <text>IMP + L-aspartate + GTP = N(6)-(1,2-dicarboxyethyl)-AMP + GDP + phosphate + 2 H(+)</text>
        <dbReference type="Rhea" id="RHEA:15753"/>
        <dbReference type="ChEBI" id="CHEBI:15378"/>
        <dbReference type="ChEBI" id="CHEBI:29991"/>
        <dbReference type="ChEBI" id="CHEBI:37565"/>
        <dbReference type="ChEBI" id="CHEBI:43474"/>
        <dbReference type="ChEBI" id="CHEBI:57567"/>
        <dbReference type="ChEBI" id="CHEBI:58053"/>
        <dbReference type="ChEBI" id="CHEBI:58189"/>
        <dbReference type="EC" id="6.3.4.4"/>
    </reaction>
</comment>
<feature type="binding site" evidence="7">
    <location>
        <begin position="449"/>
        <end position="451"/>
    </location>
    <ligand>
        <name>GTP</name>
        <dbReference type="ChEBI" id="CHEBI:37565"/>
    </ligand>
</feature>
<dbReference type="Gene3D" id="1.10.300.10">
    <property type="entry name" value="Adenylosuccinate Synthetase, subunit A, domain 2"/>
    <property type="match status" value="1"/>
</dbReference>
<dbReference type="Proteomes" id="UP000177325">
    <property type="component" value="Unassembled WGS sequence"/>
</dbReference>
<feature type="active site" description="Proton donor" evidence="7">
    <location>
        <position position="43"/>
    </location>
</feature>
<dbReference type="GO" id="GO:0005525">
    <property type="term" value="F:GTP binding"/>
    <property type="evidence" value="ECO:0007669"/>
    <property type="project" value="UniProtKB-UniRule"/>
</dbReference>
<comment type="similarity">
    <text evidence="7">Belongs to the adenylosuccinate synthetase family.</text>
</comment>
<dbReference type="InterPro" id="IPR042111">
    <property type="entry name" value="Adenylosuccinate_synth_dom3"/>
</dbReference>
<comment type="subunit">
    <text evidence="7">Homodimer.</text>
</comment>
<dbReference type="SUPFAM" id="SSF52540">
    <property type="entry name" value="P-loop containing nucleoside triphosphate hydrolases"/>
    <property type="match status" value="1"/>
</dbReference>
<evidence type="ECO:0000256" key="4">
    <source>
        <dbReference type="ARBA" id="ARBA00022755"/>
    </source>
</evidence>
<name>A0A1F6FFY0_9BACT</name>
<evidence type="ECO:0000313" key="9">
    <source>
        <dbReference type="Proteomes" id="UP000177325"/>
    </source>
</evidence>
<evidence type="ECO:0000256" key="5">
    <source>
        <dbReference type="ARBA" id="ARBA00022842"/>
    </source>
</evidence>
<keyword evidence="5 7" id="KW-0460">Magnesium</keyword>
<dbReference type="PANTHER" id="PTHR11846:SF0">
    <property type="entry name" value="ADENYLOSUCCINATE SYNTHETASE"/>
    <property type="match status" value="1"/>
</dbReference>
<feature type="binding site" description="in other chain" evidence="7">
    <location>
        <position position="241"/>
    </location>
    <ligand>
        <name>IMP</name>
        <dbReference type="ChEBI" id="CHEBI:58053"/>
        <note>ligand shared between dimeric partners</note>
    </ligand>
</feature>
<dbReference type="GO" id="GO:0044208">
    <property type="term" value="P:'de novo' AMP biosynthetic process"/>
    <property type="evidence" value="ECO:0007669"/>
    <property type="project" value="UniProtKB-UniRule"/>
</dbReference>
<keyword evidence="4 7" id="KW-0658">Purine biosynthesis</keyword>
<keyword evidence="7" id="KW-0963">Cytoplasm</keyword>
<dbReference type="AlphaFoldDB" id="A0A1F6FFY0"/>
<keyword evidence="6 7" id="KW-0342">GTP-binding</keyword>
<feature type="binding site" evidence="7">
    <location>
        <position position="13"/>
    </location>
    <ligand>
        <name>Mg(2+)</name>
        <dbReference type="ChEBI" id="CHEBI:18420"/>
    </ligand>
</feature>
<evidence type="ECO:0000256" key="1">
    <source>
        <dbReference type="ARBA" id="ARBA00022598"/>
    </source>
</evidence>
<keyword evidence="2 7" id="KW-0479">Metal-binding</keyword>
<sequence>MHASIVTDLGFGDAGKGTMVDYLARQTSQAVIVRFNGGAQAAHNVHTACGKHHTFSQFGSGMLVPGTRTFLSHYVLFDPFALRNEADALSKLVPGDPLSRVIVDGGALTVTPFQKAANRVRESLRGAGRHGSVGMGIGETMADMLTFPELAVYAHDLRDLPLLFQKLKRQQELKQAEFGERLAVVSESGVLPEEVRLLSDPNAPRYIAETMVELSRRFTLGSMSILKRLSYEHPLIFEGAQGILIDEWHGFHPYTTWSTSTNKNANALLRDLGYLGPVNRYGVVRAYSTRHGPGPFPSEDQGLTMALPDTHNVFGRWQGGFRVGWLDLPLTRYALAVSEGTDTILLTHLDRWAQLGEKKVVTAYAVEASALSTRERAAIVEMKVARPVAGKVYIGSFRPKETLEDLTYQEMLGDILGKSEPVFEYTELSGEAYADFVGTRLGLPVGVTSYGRTAAEKRERLSLLQAA</sequence>
<dbReference type="GO" id="GO:0000287">
    <property type="term" value="F:magnesium ion binding"/>
    <property type="evidence" value="ECO:0007669"/>
    <property type="project" value="UniProtKB-UniRule"/>
</dbReference>
<dbReference type="EMBL" id="MFMM01000001">
    <property type="protein sequence ID" value="OGG84766.1"/>
    <property type="molecule type" value="Genomic_DNA"/>
</dbReference>
<dbReference type="GO" id="GO:0004019">
    <property type="term" value="F:adenylosuccinate synthase activity"/>
    <property type="evidence" value="ECO:0007669"/>
    <property type="project" value="UniProtKB-UniRule"/>
</dbReference>
<dbReference type="InterPro" id="IPR001114">
    <property type="entry name" value="Adenylosuccinate_synthetase"/>
</dbReference>
<feature type="active site" description="Proton acceptor" evidence="7">
    <location>
        <position position="13"/>
    </location>
</feature>
<dbReference type="Gene3D" id="3.90.170.10">
    <property type="entry name" value="Adenylosuccinate Synthetase, subunit A, domain 3"/>
    <property type="match status" value="1"/>
</dbReference>
<dbReference type="GO" id="GO:0046040">
    <property type="term" value="P:IMP metabolic process"/>
    <property type="evidence" value="ECO:0007669"/>
    <property type="project" value="TreeGrafter"/>
</dbReference>
<comment type="caution">
    <text evidence="7">Lacks conserved residue(s) required for the propagation of feature annotation.</text>
</comment>
<evidence type="ECO:0000256" key="6">
    <source>
        <dbReference type="ARBA" id="ARBA00023134"/>
    </source>
</evidence>
<feature type="binding site" evidence="7">
    <location>
        <begin position="348"/>
        <end position="350"/>
    </location>
    <ligand>
        <name>GTP</name>
        <dbReference type="ChEBI" id="CHEBI:37565"/>
    </ligand>
</feature>
<proteinExistence type="inferred from homology"/>
<dbReference type="GO" id="GO:0005737">
    <property type="term" value="C:cytoplasm"/>
    <property type="evidence" value="ECO:0007669"/>
    <property type="project" value="UniProtKB-SubCell"/>
</dbReference>
<keyword evidence="3 7" id="KW-0547">Nucleotide-binding</keyword>
<dbReference type="UniPathway" id="UPA00075">
    <property type="reaction ID" value="UER00335"/>
</dbReference>
<dbReference type="Pfam" id="PF00709">
    <property type="entry name" value="Adenylsucc_synt"/>
    <property type="match status" value="1"/>
</dbReference>
<dbReference type="PANTHER" id="PTHR11846">
    <property type="entry name" value="ADENYLOSUCCINATE SYNTHETASE"/>
    <property type="match status" value="1"/>
</dbReference>
<comment type="subcellular location">
    <subcellularLocation>
        <location evidence="7">Cytoplasm</location>
    </subcellularLocation>
</comment>
<comment type="cofactor">
    <cofactor evidence="7">
        <name>Mg(2+)</name>
        <dbReference type="ChEBI" id="CHEBI:18420"/>
    </cofactor>
    <text evidence="7">Binds 1 Mg(2+) ion per subunit.</text>
</comment>
<dbReference type="HAMAP" id="MF_00011">
    <property type="entry name" value="Adenylosucc_synth"/>
    <property type="match status" value="1"/>
</dbReference>
<organism evidence="8 9">
    <name type="scientific">Candidatus Kaiserbacteria bacterium RIFCSPLOWO2_12_FULL_45_26</name>
    <dbReference type="NCBI Taxonomy" id="1798525"/>
    <lineage>
        <taxon>Bacteria</taxon>
        <taxon>Candidatus Kaiseribacteriota</taxon>
    </lineage>
</organism>
<protein>
    <recommendedName>
        <fullName evidence="7">Adenylosuccinate synthetase</fullName>
        <shortName evidence="7">AMPSase</shortName>
        <shortName evidence="7">AdSS</shortName>
        <ecNumber evidence="7">6.3.4.4</ecNumber>
    </recommendedName>
    <alternativeName>
        <fullName evidence="7">IMP--aspartate ligase</fullName>
    </alternativeName>
</protein>
<dbReference type="InterPro" id="IPR042110">
    <property type="entry name" value="Adenylosuccinate_synth_dom2"/>
</dbReference>
<evidence type="ECO:0000256" key="7">
    <source>
        <dbReference type="HAMAP-Rule" id="MF_00011"/>
    </source>
</evidence>
<dbReference type="STRING" id="1798525.A3G90_01615"/>
<comment type="caution">
    <text evidence="8">The sequence shown here is derived from an EMBL/GenBank/DDBJ whole genome shotgun (WGS) entry which is preliminary data.</text>
</comment>
<comment type="pathway">
    <text evidence="7">Purine metabolism; AMP biosynthesis via de novo pathway; AMP from IMP: step 1/2.</text>
</comment>
<dbReference type="Gene3D" id="3.40.440.10">
    <property type="entry name" value="Adenylosuccinate Synthetase, subunit A, domain 1"/>
    <property type="match status" value="1"/>
</dbReference>
<accession>A0A1F6FFY0</accession>
<gene>
    <name evidence="7" type="primary">purA</name>
    <name evidence="8" type="ORF">A3G90_01615</name>
</gene>
<dbReference type="SMART" id="SM00788">
    <property type="entry name" value="Adenylsucc_synt"/>
    <property type="match status" value="1"/>
</dbReference>
<keyword evidence="1 7" id="KW-0436">Ligase</keyword>
<evidence type="ECO:0000313" key="8">
    <source>
        <dbReference type="EMBL" id="OGG84766.1"/>
    </source>
</evidence>